<proteinExistence type="predicted"/>
<dbReference type="PANTHER" id="PTHR43581">
    <property type="entry name" value="ATP/GTP PHOSPHATASE"/>
    <property type="match status" value="1"/>
</dbReference>
<dbReference type="EMBL" id="JAHGUI010000088">
    <property type="protein sequence ID" value="MBT2920454.1"/>
    <property type="molecule type" value="Genomic_DNA"/>
</dbReference>
<dbReference type="Pfam" id="PF13175">
    <property type="entry name" value="AAA_15"/>
    <property type="match status" value="1"/>
</dbReference>
<evidence type="ECO:0000259" key="3">
    <source>
        <dbReference type="Pfam" id="PF13175"/>
    </source>
</evidence>
<organism evidence="4 5">
    <name type="scientific">Vibrio anguillarum</name>
    <name type="common">Listonella anguillarum</name>
    <dbReference type="NCBI Taxonomy" id="55601"/>
    <lineage>
        <taxon>Bacteria</taxon>
        <taxon>Pseudomonadati</taxon>
        <taxon>Pseudomonadota</taxon>
        <taxon>Gammaproteobacteria</taxon>
        <taxon>Vibrionales</taxon>
        <taxon>Vibrionaceae</taxon>
        <taxon>Vibrio</taxon>
    </lineage>
</organism>
<gene>
    <name evidence="4" type="ORF">PL14_17420</name>
</gene>
<evidence type="ECO:0000313" key="5">
    <source>
        <dbReference type="Proteomes" id="UP000078309"/>
    </source>
</evidence>
<dbReference type="Pfam" id="PF12476">
    <property type="entry name" value="DUF3696"/>
    <property type="match status" value="1"/>
</dbReference>
<evidence type="ECO:0000313" key="4">
    <source>
        <dbReference type="EMBL" id="MBT2920454.1"/>
    </source>
</evidence>
<dbReference type="Gene3D" id="3.40.50.300">
    <property type="entry name" value="P-loop containing nucleotide triphosphate hydrolases"/>
    <property type="match status" value="2"/>
</dbReference>
<evidence type="ECO:0000256" key="1">
    <source>
        <dbReference type="SAM" id="Coils"/>
    </source>
</evidence>
<accession>A0ABD4QZA6</accession>
<keyword evidence="1" id="KW-0175">Coiled coil</keyword>
<dbReference type="Proteomes" id="UP000078309">
    <property type="component" value="Unassembled WGS sequence"/>
</dbReference>
<protein>
    <submittedName>
        <fullName evidence="4">DUF3696 domain-containing protein</fullName>
    </submittedName>
</protein>
<dbReference type="InterPro" id="IPR051396">
    <property type="entry name" value="Bact_Antivir_Def_Nuclease"/>
</dbReference>
<dbReference type="InterPro" id="IPR027417">
    <property type="entry name" value="P-loop_NTPase"/>
</dbReference>
<dbReference type="InterPro" id="IPR022532">
    <property type="entry name" value="DUF3696"/>
</dbReference>
<reference evidence="4 5" key="1">
    <citation type="journal article" date="2017" name="J. Fish Dis.">
        <title>Comparative assessment of Vibrio virulence in marine fish larvae.</title>
        <authorList>
            <person name="Ronneseth A."/>
            <person name="Castillo D."/>
            <person name="D'Alvise P."/>
            <person name="Tonnesen O."/>
            <person name="Haugland G."/>
            <person name="Grotkjaer T."/>
            <person name="Engell-Sorensen K."/>
            <person name="Norremark L."/>
            <person name="Bergh O."/>
            <person name="Wergeland H.I."/>
            <person name="Gram L."/>
        </authorList>
    </citation>
    <scope>NUCLEOTIDE SEQUENCE [LARGE SCALE GENOMIC DNA]</scope>
    <source>
        <strain evidence="4 5">90-11-286</strain>
    </source>
</reference>
<dbReference type="SUPFAM" id="SSF52540">
    <property type="entry name" value="P-loop containing nucleoside triphosphate hydrolases"/>
    <property type="match status" value="1"/>
</dbReference>
<comment type="caution">
    <text evidence="4">The sequence shown here is derived from an EMBL/GenBank/DDBJ whole genome shotgun (WGS) entry which is preliminary data.</text>
</comment>
<evidence type="ECO:0000259" key="2">
    <source>
        <dbReference type="Pfam" id="PF12476"/>
    </source>
</evidence>
<feature type="domain" description="Endonuclease GajA/Old nuclease/RecF-like AAA" evidence="3">
    <location>
        <begin position="1"/>
        <end position="561"/>
    </location>
</feature>
<feature type="coiled-coil region" evidence="1">
    <location>
        <begin position="241"/>
        <end position="269"/>
    </location>
</feature>
<dbReference type="RefSeq" id="WP_064626781.1">
    <property type="nucleotide sequence ID" value="NZ_JAHGUI010000088.1"/>
</dbReference>
<name>A0ABD4QZA6_VIBAN</name>
<sequence length="642" mass="73597">MIKDIKLKNFKSLSLDENLKLNSLNLLCGANSSGKSSLIQSILMLSQTFGTRFSHKSVALNGHLVKLGGFEDVKNNKASNENIIISFSVDGMHVNKYQTIQRVNVEFEFGFTNSEKEALNEQLDPPLLRSIISIEHQCDDDKVQTSEIHIEKLKENEEYIDLEYQVSLVKGEYFDDVLSSFPRSKIIGCYLNGFIPEEILIKYDHSKMMADSLVDNLTSLGRRNFNKMRMTRHLLGEYIPLELFEFIVKEIERENKEKKKEMVSNLKSNRNHFFSHLSEDVLKQLDLDLLSNVIISNNNDIDIDEIKKKFLINERVNVNEWHVYCNGLDLKNREALFSFIRDIRFKLVSILHNIIGEDFKYRTIRLDLFQKVYSFLQSNLSNGVKYLGPLRSDPKSIYPITNLIDPKDIGVKGENAAAVFHINKNKNLNSPLPDGFESNKPPFELKVAYQSFGSSVVEWLKYMGVVDTISTIDKGKFGYELKVKTTNGDGLQDLTHVGVGVSQVVPIVMLCLLSEAGDTIIFEQPELHLHPKVQARLTDFLIAMSLSGRQVIVETHSEYMINRLRYRIALSDNEDINKMSSIYFVNKESGLTRFDDVFISKYGVIKEWPNDFFDQTQNEVEGILIAAANKKKLERIKLKCKQ</sequence>
<feature type="domain" description="DUF3696" evidence="2">
    <location>
        <begin position="580"/>
        <end position="621"/>
    </location>
</feature>
<dbReference type="InterPro" id="IPR041685">
    <property type="entry name" value="AAA_GajA/Old/RecF-like"/>
</dbReference>
<dbReference type="AlphaFoldDB" id="A0ABD4QZA6"/>
<dbReference type="PANTHER" id="PTHR43581:SF2">
    <property type="entry name" value="EXCINUCLEASE ATPASE SUBUNIT"/>
    <property type="match status" value="1"/>
</dbReference>